<evidence type="ECO:0000313" key="1">
    <source>
        <dbReference type="EMBL" id="SFH33353.1"/>
    </source>
</evidence>
<sequence length="59" mass="6336">MAHSPEHVEEFVCEDCQVIHAGTPVQSSSGGHAFEPPESCGVCGGSEMVPTENWVHQQE</sequence>
<evidence type="ECO:0000313" key="2">
    <source>
        <dbReference type="Proteomes" id="UP000323537"/>
    </source>
</evidence>
<gene>
    <name evidence="1" type="ORF">SAMN04488066_101276</name>
</gene>
<reference evidence="1 2" key="1">
    <citation type="submission" date="2016-10" db="EMBL/GenBank/DDBJ databases">
        <authorList>
            <person name="Varghese N."/>
            <person name="Submissions S."/>
        </authorList>
    </citation>
    <scope>NUCLEOTIDE SEQUENCE [LARGE SCALE GENOMIC DNA]</scope>
    <source>
        <strain evidence="1 2">CGMCC 1.6377</strain>
    </source>
</reference>
<organism evidence="1 2">
    <name type="scientific">Halorubrum aquaticum</name>
    <dbReference type="NCBI Taxonomy" id="387340"/>
    <lineage>
        <taxon>Archaea</taxon>
        <taxon>Methanobacteriati</taxon>
        <taxon>Methanobacteriota</taxon>
        <taxon>Stenosarchaea group</taxon>
        <taxon>Halobacteria</taxon>
        <taxon>Halobacteriales</taxon>
        <taxon>Haloferacaceae</taxon>
        <taxon>Halorubrum</taxon>
    </lineage>
</organism>
<keyword evidence="2" id="KW-1185">Reference proteome</keyword>
<evidence type="ECO:0008006" key="3">
    <source>
        <dbReference type="Google" id="ProtNLM"/>
    </source>
</evidence>
<accession>A0A1I2Z672</accession>
<protein>
    <recommendedName>
        <fullName evidence="3">Small CPxCG-related zinc finger protein</fullName>
    </recommendedName>
</protein>
<proteinExistence type="predicted"/>
<dbReference type="EMBL" id="FOPZ01000001">
    <property type="protein sequence ID" value="SFH33353.1"/>
    <property type="molecule type" value="Genomic_DNA"/>
</dbReference>
<name>A0A1I2Z672_9EURY</name>
<dbReference type="AlphaFoldDB" id="A0A1I2Z672"/>
<dbReference type="Proteomes" id="UP000323537">
    <property type="component" value="Unassembled WGS sequence"/>
</dbReference>